<feature type="transmembrane region" description="Helical" evidence="7">
    <location>
        <begin position="56"/>
        <end position="76"/>
    </location>
</feature>
<feature type="domain" description="Tripartite ATP-independent periplasmic transporters DctQ component" evidence="8">
    <location>
        <begin position="41"/>
        <end position="163"/>
    </location>
</feature>
<keyword evidence="3" id="KW-1003">Cell membrane</keyword>
<evidence type="ECO:0000256" key="5">
    <source>
        <dbReference type="ARBA" id="ARBA00022989"/>
    </source>
</evidence>
<comment type="subunit">
    <text evidence="7">The complex comprises the extracytoplasmic solute receptor protein and the two transmembrane proteins.</text>
</comment>
<comment type="caution">
    <text evidence="9">The sequence shown here is derived from an EMBL/GenBank/DDBJ whole genome shotgun (WGS) entry which is preliminary data.</text>
</comment>
<evidence type="ECO:0000313" key="10">
    <source>
        <dbReference type="Proteomes" id="UP001419910"/>
    </source>
</evidence>
<evidence type="ECO:0000259" key="8">
    <source>
        <dbReference type="Pfam" id="PF04290"/>
    </source>
</evidence>
<feature type="transmembrane region" description="Helical" evidence="7">
    <location>
        <begin position="97"/>
        <end position="122"/>
    </location>
</feature>
<keyword evidence="7" id="KW-0997">Cell inner membrane</keyword>
<reference evidence="9 10" key="1">
    <citation type="submission" date="2024-05" db="EMBL/GenBank/DDBJ databases">
        <authorList>
            <person name="Liu Q."/>
            <person name="Xin Y.-H."/>
        </authorList>
    </citation>
    <scope>NUCLEOTIDE SEQUENCE [LARGE SCALE GENOMIC DNA]</scope>
    <source>
        <strain evidence="9 10">CGMCC 1.10181</strain>
    </source>
</reference>
<evidence type="ECO:0000313" key="9">
    <source>
        <dbReference type="EMBL" id="MEN2788029.1"/>
    </source>
</evidence>
<comment type="subcellular location">
    <subcellularLocation>
        <location evidence="7">Cell inner membrane</location>
        <topology evidence="7">Multi-pass membrane protein</topology>
    </subcellularLocation>
    <subcellularLocation>
        <location evidence="1">Cell membrane</location>
        <topology evidence="1">Multi-pass membrane protein</topology>
    </subcellularLocation>
</comment>
<evidence type="ECO:0000256" key="3">
    <source>
        <dbReference type="ARBA" id="ARBA00022475"/>
    </source>
</evidence>
<feature type="transmembrane region" description="Helical" evidence="7">
    <location>
        <begin position="23"/>
        <end position="44"/>
    </location>
</feature>
<protein>
    <recommendedName>
        <fullName evidence="7">TRAP transporter small permease protein</fullName>
    </recommendedName>
</protein>
<name>A0ABU9XWV3_9SPHN</name>
<evidence type="ECO:0000256" key="6">
    <source>
        <dbReference type="ARBA" id="ARBA00023136"/>
    </source>
</evidence>
<dbReference type="RefSeq" id="WP_343887603.1">
    <property type="nucleotide sequence ID" value="NZ_BAAAEH010000005.1"/>
</dbReference>
<keyword evidence="4 7" id="KW-0812">Transmembrane</keyword>
<dbReference type="InterPro" id="IPR055348">
    <property type="entry name" value="DctQ"/>
</dbReference>
<comment type="function">
    <text evidence="7">Part of the tripartite ATP-independent periplasmic (TRAP) transport system.</text>
</comment>
<sequence>MSEEPDPGEEASAPREAGAARTVLLVLGSAGLLTAMAADAVAVFGRHVGFTLPGSIEVFQVAAVVALSVAILLASLNDRHAAVDLMINRASPQLQRSLFLGGRLALALTFALLCAGSIWVSADLWDTGEMTEVLAIPVRPFRLFWILCSGVAAVHFAIQFARAQFVKASRR</sequence>
<dbReference type="Pfam" id="PF04290">
    <property type="entry name" value="DctQ"/>
    <property type="match status" value="1"/>
</dbReference>
<accession>A0ABU9XWV3</accession>
<feature type="transmembrane region" description="Helical" evidence="7">
    <location>
        <begin position="142"/>
        <end position="161"/>
    </location>
</feature>
<dbReference type="Proteomes" id="UP001419910">
    <property type="component" value="Unassembled WGS sequence"/>
</dbReference>
<gene>
    <name evidence="9" type="ORF">ABC974_00170</name>
</gene>
<keyword evidence="10" id="KW-1185">Reference proteome</keyword>
<dbReference type="EMBL" id="JBDIME010000001">
    <property type="protein sequence ID" value="MEN2788029.1"/>
    <property type="molecule type" value="Genomic_DNA"/>
</dbReference>
<evidence type="ECO:0000256" key="4">
    <source>
        <dbReference type="ARBA" id="ARBA00022692"/>
    </source>
</evidence>
<keyword evidence="5 7" id="KW-1133">Transmembrane helix</keyword>
<keyword evidence="6 7" id="KW-0472">Membrane</keyword>
<proteinExistence type="inferred from homology"/>
<keyword evidence="2 7" id="KW-0813">Transport</keyword>
<comment type="similarity">
    <text evidence="7">Belongs to the TRAP transporter small permease family.</text>
</comment>
<organism evidence="9 10">
    <name type="scientific">Sphingomonas oligophenolica</name>
    <dbReference type="NCBI Taxonomy" id="301154"/>
    <lineage>
        <taxon>Bacteria</taxon>
        <taxon>Pseudomonadati</taxon>
        <taxon>Pseudomonadota</taxon>
        <taxon>Alphaproteobacteria</taxon>
        <taxon>Sphingomonadales</taxon>
        <taxon>Sphingomonadaceae</taxon>
        <taxon>Sphingomonas</taxon>
    </lineage>
</organism>
<evidence type="ECO:0000256" key="2">
    <source>
        <dbReference type="ARBA" id="ARBA00022448"/>
    </source>
</evidence>
<evidence type="ECO:0000256" key="1">
    <source>
        <dbReference type="ARBA" id="ARBA00004651"/>
    </source>
</evidence>
<evidence type="ECO:0000256" key="7">
    <source>
        <dbReference type="RuleBase" id="RU369079"/>
    </source>
</evidence>